<dbReference type="Pfam" id="PF13174">
    <property type="entry name" value="TPR_6"/>
    <property type="match status" value="1"/>
</dbReference>
<dbReference type="InterPro" id="IPR011990">
    <property type="entry name" value="TPR-like_helical_dom_sf"/>
</dbReference>
<dbReference type="InterPro" id="IPR050498">
    <property type="entry name" value="Ycf3"/>
</dbReference>
<dbReference type="SMART" id="SM00028">
    <property type="entry name" value="TPR"/>
    <property type="match status" value="13"/>
</dbReference>
<dbReference type="InParanoid" id="G0QPS5"/>
<dbReference type="GeneID" id="14908953"/>
<protein>
    <recommendedName>
        <fullName evidence="6">Tetratricopeptide repeat protein</fullName>
    </recommendedName>
</protein>
<dbReference type="Pfam" id="PF13181">
    <property type="entry name" value="TPR_8"/>
    <property type="match status" value="2"/>
</dbReference>
<dbReference type="PROSITE" id="PS50005">
    <property type="entry name" value="TPR"/>
    <property type="match status" value="3"/>
</dbReference>
<evidence type="ECO:0000256" key="2">
    <source>
        <dbReference type="ARBA" id="ARBA00022803"/>
    </source>
</evidence>
<dbReference type="PANTHER" id="PTHR44858:SF1">
    <property type="entry name" value="UDP-N-ACETYLGLUCOSAMINE--PEPTIDE N-ACETYLGLUCOSAMINYLTRANSFERASE SPINDLY-RELATED"/>
    <property type="match status" value="1"/>
</dbReference>
<dbReference type="Pfam" id="PF13432">
    <property type="entry name" value="TPR_16"/>
    <property type="match status" value="1"/>
</dbReference>
<feature type="repeat" description="TPR" evidence="3">
    <location>
        <begin position="38"/>
        <end position="71"/>
    </location>
</feature>
<evidence type="ECO:0000256" key="1">
    <source>
        <dbReference type="ARBA" id="ARBA00022737"/>
    </source>
</evidence>
<dbReference type="eggNOG" id="ENOG502SC57">
    <property type="taxonomic scope" value="Eukaryota"/>
</dbReference>
<feature type="repeat" description="TPR" evidence="3">
    <location>
        <begin position="244"/>
        <end position="277"/>
    </location>
</feature>
<name>G0QPS5_ICHMU</name>
<accession>G0QPS5</accession>
<evidence type="ECO:0000256" key="3">
    <source>
        <dbReference type="PROSITE-ProRule" id="PRU00339"/>
    </source>
</evidence>
<dbReference type="Gene3D" id="1.25.40.10">
    <property type="entry name" value="Tetratricopeptide repeat domain"/>
    <property type="match status" value="6"/>
</dbReference>
<feature type="non-terminal residue" evidence="4">
    <location>
        <position position="1"/>
    </location>
</feature>
<proteinExistence type="predicted"/>
<dbReference type="OMA" id="QEYDECA"/>
<evidence type="ECO:0000313" key="5">
    <source>
        <dbReference type="Proteomes" id="UP000008983"/>
    </source>
</evidence>
<dbReference type="Proteomes" id="UP000008983">
    <property type="component" value="Unassembled WGS sequence"/>
</dbReference>
<keyword evidence="1" id="KW-0677">Repeat</keyword>
<feature type="repeat" description="TPR" evidence="3">
    <location>
        <begin position="141"/>
        <end position="174"/>
    </location>
</feature>
<gene>
    <name evidence="4" type="ORF">IMG5_070720</name>
</gene>
<dbReference type="STRING" id="857967.G0QPS5"/>
<dbReference type="SUPFAM" id="SSF48452">
    <property type="entry name" value="TPR-like"/>
    <property type="match status" value="3"/>
</dbReference>
<reference evidence="4 5" key="1">
    <citation type="submission" date="2011-07" db="EMBL/GenBank/DDBJ databases">
        <authorList>
            <person name="Coyne R."/>
            <person name="Brami D."/>
            <person name="Johnson J."/>
            <person name="Hostetler J."/>
            <person name="Hannick L."/>
            <person name="Clark T."/>
            <person name="Cassidy-Hanley D."/>
            <person name="Inman J."/>
        </authorList>
    </citation>
    <scope>NUCLEOTIDE SEQUENCE [LARGE SCALE GENOMIC DNA]</scope>
    <source>
        <strain evidence="4 5">G5</strain>
    </source>
</reference>
<evidence type="ECO:0008006" key="6">
    <source>
        <dbReference type="Google" id="ProtNLM"/>
    </source>
</evidence>
<evidence type="ECO:0000313" key="4">
    <source>
        <dbReference type="EMBL" id="EGR32790.1"/>
    </source>
</evidence>
<dbReference type="InterPro" id="IPR019734">
    <property type="entry name" value="TPR_rpt"/>
</dbReference>
<dbReference type="OrthoDB" id="1926212at2759"/>
<keyword evidence="5" id="KW-1185">Reference proteome</keyword>
<sequence length="1033" mass="122509">QTENLRQEKDIFQYQSPTNYRQRKLIFSQIYKSENIKQNQFIIKGKELMKQGEFNQALLQFQEALINDPQLQEAQYLQAICYLQLEKFQKSIDLFSDLIEKQQDYRRNIYLLVAICYKKINQLNAAIQILNKGIQYYPKYYDAYVYHGKLQVKTKRYEKAIIDFEMAIQLKPFCGLGYIGKADCLRHLKKFNEAIEIYSFTIKLDQNICKIALQKRAVCYIEFKHFDQARNDLNSLLQSDPTNSEAFYFKGILLIKENKLNEALLSFEQAIKYNNSSKAIVKSLQEIAKIKIQFRDYYQAYYTLQRANYLDIDNKKLKILTIFTDGVTFLMKRKYKEGIHCLTELINKNTLNEFLHPLVYTHRAYGYFCSIYNKYICQSIISCAQNQFEKAIKLLNSANKISPKKMEPFFYKGMVFVKFGNKLINKNSHQKKLQYVQNAIKNFDKAIILNDQNANIYYYRAILNFFLIENNIVNDKINIYKQINDDLDKAIEKSQENISNHFYVRGLLNAYCNQVNSAISDLSIAITLDDTLSNAYLNRSKCFLLTGDKSSAFEDLQRYVDIKRKTIKKEDDSSDIHLWSGNLLFNIGAFEDAIKAYSNINGINKNEEYLLLRIKCYFAMKDLTSTIEDIDSLLQLNSNNKEISIDKICLESLKSFICQKNYQGQKEGIQQIKSITKQKSGFFFKWSDIVFYKAVFYFQTGNFIKAIKNFQKSIQIKGVECNNNNKLYEFDFDNQTYNIYEFYYSCAACFIMMKQYKQAIKQLQQLKEIIPNEGIIKQLDLIIQILYDEMQNSILKIFPYKNRFCSTFKSQQAQFQIYKYFVKQLKFYIYIQFQNIQKKIKLYFCLPYVEYPSIKPQFDNSLIENFKVYYYKHYLLNQFLKPELVENKPEAPWIRKCQDGFILTENIQYFDNLDLQTETKIDISIQIRIKKIILINFLDQVQKLETNIISNSQILDLNNDDINSQSQCNFFNYFFINNYICIEQNKVKYFSLQINKIQKRCLNQTKTQKKTKLNNLKKLMKSKFVNIQNNPFI</sequence>
<dbReference type="PANTHER" id="PTHR44858">
    <property type="entry name" value="TETRATRICOPEPTIDE REPEAT PROTEIN 6"/>
    <property type="match status" value="1"/>
</dbReference>
<organism evidence="4 5">
    <name type="scientific">Ichthyophthirius multifiliis</name>
    <name type="common">White spot disease agent</name>
    <name type="synonym">Ich</name>
    <dbReference type="NCBI Taxonomy" id="5932"/>
    <lineage>
        <taxon>Eukaryota</taxon>
        <taxon>Sar</taxon>
        <taxon>Alveolata</taxon>
        <taxon>Ciliophora</taxon>
        <taxon>Intramacronucleata</taxon>
        <taxon>Oligohymenophorea</taxon>
        <taxon>Hymenostomatida</taxon>
        <taxon>Ophryoglenina</taxon>
        <taxon>Ichthyophthirius</taxon>
    </lineage>
</organism>
<keyword evidence="2 3" id="KW-0802">TPR repeat</keyword>
<dbReference type="EMBL" id="GL983575">
    <property type="protein sequence ID" value="EGR32790.1"/>
    <property type="molecule type" value="Genomic_DNA"/>
</dbReference>
<dbReference type="RefSeq" id="XP_004036776.1">
    <property type="nucleotide sequence ID" value="XM_004036728.1"/>
</dbReference>
<dbReference type="AlphaFoldDB" id="G0QPS5"/>